<comment type="caution">
    <text evidence="1">The sequence shown here is derived from an EMBL/GenBank/DDBJ whole genome shotgun (WGS) entry which is preliminary data.</text>
</comment>
<proteinExistence type="predicted"/>
<reference evidence="1 2" key="1">
    <citation type="submission" date="2020-06" db="EMBL/GenBank/DDBJ databases">
        <title>Transcriptomic and genomic resources for Thalictrum thalictroides and T. hernandezii: Facilitating candidate gene discovery in an emerging model plant lineage.</title>
        <authorList>
            <person name="Arias T."/>
            <person name="Riano-Pachon D.M."/>
            <person name="Di Stilio V.S."/>
        </authorList>
    </citation>
    <scope>NUCLEOTIDE SEQUENCE [LARGE SCALE GENOMIC DNA]</scope>
    <source>
        <strain evidence="2">cv. WT478/WT964</strain>
        <tissue evidence="1">Leaves</tissue>
    </source>
</reference>
<evidence type="ECO:0000313" key="2">
    <source>
        <dbReference type="Proteomes" id="UP000554482"/>
    </source>
</evidence>
<dbReference type="Proteomes" id="UP000554482">
    <property type="component" value="Unassembled WGS sequence"/>
</dbReference>
<name>A0A7J6X9W8_THATH</name>
<dbReference type="AlphaFoldDB" id="A0A7J6X9W8"/>
<keyword evidence="2" id="KW-1185">Reference proteome</keyword>
<sequence>RLGICKCQVSYFSAVSAAQLCNLGGRQDKCNLRGDPRGPYSRDMILLVGF</sequence>
<dbReference type="EMBL" id="JABWDY010003718">
    <property type="protein sequence ID" value="KAF5205718.1"/>
    <property type="molecule type" value="Genomic_DNA"/>
</dbReference>
<gene>
    <name evidence="1" type="ORF">FRX31_004688</name>
</gene>
<feature type="non-terminal residue" evidence="1">
    <location>
        <position position="1"/>
    </location>
</feature>
<protein>
    <submittedName>
        <fullName evidence="1">Uncharacterized protein</fullName>
    </submittedName>
</protein>
<accession>A0A7J6X9W8</accession>
<evidence type="ECO:0000313" key="1">
    <source>
        <dbReference type="EMBL" id="KAF5205718.1"/>
    </source>
</evidence>
<organism evidence="1 2">
    <name type="scientific">Thalictrum thalictroides</name>
    <name type="common">Rue-anemone</name>
    <name type="synonym">Anemone thalictroides</name>
    <dbReference type="NCBI Taxonomy" id="46969"/>
    <lineage>
        <taxon>Eukaryota</taxon>
        <taxon>Viridiplantae</taxon>
        <taxon>Streptophyta</taxon>
        <taxon>Embryophyta</taxon>
        <taxon>Tracheophyta</taxon>
        <taxon>Spermatophyta</taxon>
        <taxon>Magnoliopsida</taxon>
        <taxon>Ranunculales</taxon>
        <taxon>Ranunculaceae</taxon>
        <taxon>Thalictroideae</taxon>
        <taxon>Thalictrum</taxon>
    </lineage>
</organism>